<dbReference type="Pfam" id="PF08308">
    <property type="entry name" value="PEGA"/>
    <property type="match status" value="1"/>
</dbReference>
<evidence type="ECO:0000259" key="2">
    <source>
        <dbReference type="Pfam" id="PF08308"/>
    </source>
</evidence>
<dbReference type="InterPro" id="IPR013229">
    <property type="entry name" value="PEGA"/>
</dbReference>
<evidence type="ECO:0000313" key="4">
    <source>
        <dbReference type="Proteomes" id="UP000675880"/>
    </source>
</evidence>
<keyword evidence="3" id="KW-0969">Cilium</keyword>
<sequence length="141" mass="14596">MPCRGRNPSTPKTATAVMLLACCLHLAGCSIFGGTSQPLIVNSEPPGADVMINGTLAGTTPLQHQVPRRGDLTVEIHKAGYTPQTRVTGRKLSSVGLVDVIGGAFFLLPLLGLIAPGAWEQDPSAIGVTLEPEHSPPAPTP</sequence>
<gene>
    <name evidence="3" type="ORF">NSPZN2_11381</name>
</gene>
<keyword evidence="4" id="KW-1185">Reference proteome</keyword>
<keyword evidence="1" id="KW-0732">Signal</keyword>
<dbReference type="EMBL" id="CAJNBJ010000001">
    <property type="protein sequence ID" value="CAE6714456.1"/>
    <property type="molecule type" value="Genomic_DNA"/>
</dbReference>
<protein>
    <submittedName>
        <fullName evidence="3">Flagellar hook-associated protein flgK</fullName>
    </submittedName>
</protein>
<keyword evidence="3" id="KW-0282">Flagellum</keyword>
<name>A0ABM8QTF9_9BACT</name>
<accession>A0ABM8QTF9</accession>
<feature type="chain" id="PRO_5045546831" evidence="1">
    <location>
        <begin position="28"/>
        <end position="141"/>
    </location>
</feature>
<reference evidence="3 4" key="1">
    <citation type="submission" date="2021-02" db="EMBL/GenBank/DDBJ databases">
        <authorList>
            <person name="Han P."/>
        </authorList>
    </citation>
    <scope>NUCLEOTIDE SEQUENCE [LARGE SCALE GENOMIC DNA]</scope>
    <source>
        <strain evidence="3">Candidatus Nitrospira sp. ZN2</strain>
    </source>
</reference>
<organism evidence="3 4">
    <name type="scientific">Nitrospira defluvii</name>
    <dbReference type="NCBI Taxonomy" id="330214"/>
    <lineage>
        <taxon>Bacteria</taxon>
        <taxon>Pseudomonadati</taxon>
        <taxon>Nitrospirota</taxon>
        <taxon>Nitrospiria</taxon>
        <taxon>Nitrospirales</taxon>
        <taxon>Nitrospiraceae</taxon>
        <taxon>Nitrospira</taxon>
    </lineage>
</organism>
<proteinExistence type="predicted"/>
<feature type="domain" description="PEGA" evidence="2">
    <location>
        <begin position="39"/>
        <end position="86"/>
    </location>
</feature>
<evidence type="ECO:0000313" key="3">
    <source>
        <dbReference type="EMBL" id="CAE6714456.1"/>
    </source>
</evidence>
<dbReference type="Proteomes" id="UP000675880">
    <property type="component" value="Unassembled WGS sequence"/>
</dbReference>
<feature type="signal peptide" evidence="1">
    <location>
        <begin position="1"/>
        <end position="27"/>
    </location>
</feature>
<evidence type="ECO:0000256" key="1">
    <source>
        <dbReference type="SAM" id="SignalP"/>
    </source>
</evidence>
<keyword evidence="3" id="KW-0966">Cell projection</keyword>
<comment type="caution">
    <text evidence="3">The sequence shown here is derived from an EMBL/GenBank/DDBJ whole genome shotgun (WGS) entry which is preliminary data.</text>
</comment>
<dbReference type="RefSeq" id="WP_213041134.1">
    <property type="nucleotide sequence ID" value="NZ_CAJNBJ010000001.1"/>
</dbReference>